<dbReference type="Gene3D" id="1.25.40.10">
    <property type="entry name" value="Tetratricopeptide repeat domain"/>
    <property type="match status" value="1"/>
</dbReference>
<dbReference type="SUPFAM" id="SSF48452">
    <property type="entry name" value="TPR-like"/>
    <property type="match status" value="1"/>
</dbReference>
<organism evidence="9 10">
    <name type="scientific">Drosophila navojoa</name>
    <name type="common">Fruit fly</name>
    <dbReference type="NCBI Taxonomy" id="7232"/>
    <lineage>
        <taxon>Eukaryota</taxon>
        <taxon>Metazoa</taxon>
        <taxon>Ecdysozoa</taxon>
        <taxon>Arthropoda</taxon>
        <taxon>Hexapoda</taxon>
        <taxon>Insecta</taxon>
        <taxon>Pterygota</taxon>
        <taxon>Neoptera</taxon>
        <taxon>Endopterygota</taxon>
        <taxon>Diptera</taxon>
        <taxon>Brachycera</taxon>
        <taxon>Muscomorpha</taxon>
        <taxon>Ephydroidea</taxon>
        <taxon>Drosophilidae</taxon>
        <taxon>Drosophila</taxon>
    </lineage>
</organism>
<dbReference type="PANTHER" id="PTHR46014:SF1">
    <property type="entry name" value="TETRATRICOPEPTIDE REPEAT PROTEIN 1"/>
    <property type="match status" value="1"/>
</dbReference>
<evidence type="ECO:0000313" key="10">
    <source>
        <dbReference type="Proteomes" id="UP000295192"/>
    </source>
</evidence>
<dbReference type="InterPro" id="IPR052769">
    <property type="entry name" value="TPR_domain_protein"/>
</dbReference>
<dbReference type="OMA" id="KSAIDDC"/>
<evidence type="ECO:0000256" key="5">
    <source>
        <dbReference type="ARBA" id="ARBA00067165"/>
    </source>
</evidence>
<dbReference type="InterPro" id="IPR019734">
    <property type="entry name" value="TPR_rpt"/>
</dbReference>
<accession>A0A484BJ98</accession>
<gene>
    <name evidence="9" type="ORF">AWZ03_004760</name>
</gene>
<evidence type="ECO:0000256" key="3">
    <source>
        <dbReference type="ARBA" id="ARBA00022803"/>
    </source>
</evidence>
<dbReference type="EMBL" id="LSRL02000029">
    <property type="protein sequence ID" value="TDG48857.1"/>
    <property type="molecule type" value="Genomic_DNA"/>
</dbReference>
<keyword evidence="2" id="KW-0677">Repeat</keyword>
<keyword evidence="10" id="KW-1185">Reference proteome</keyword>
<keyword evidence="7" id="KW-0175">Coiled coil</keyword>
<comment type="caution">
    <text evidence="9">The sequence shown here is derived from an EMBL/GenBank/DDBJ whole genome shotgun (WGS) entry which is preliminary data.</text>
</comment>
<dbReference type="Proteomes" id="UP000295192">
    <property type="component" value="Unassembled WGS sequence"/>
</dbReference>
<keyword evidence="3 6" id="KW-0802">TPR repeat</keyword>
<dbReference type="InterPro" id="IPR011990">
    <property type="entry name" value="TPR-like_helical_dom_sf"/>
</dbReference>
<dbReference type="FunFam" id="1.25.40.10:FF:000367">
    <property type="entry name" value="Tetratricopeptide repeat domain 1"/>
    <property type="match status" value="1"/>
</dbReference>
<evidence type="ECO:0000256" key="1">
    <source>
        <dbReference type="ARBA" id="ARBA00022553"/>
    </source>
</evidence>
<keyword evidence="1" id="KW-0597">Phosphoprotein</keyword>
<feature type="repeat" description="TPR" evidence="6">
    <location>
        <begin position="181"/>
        <end position="214"/>
    </location>
</feature>
<dbReference type="Pfam" id="PF13428">
    <property type="entry name" value="TPR_14"/>
    <property type="match status" value="1"/>
</dbReference>
<dbReference type="STRING" id="7232.A0A484BJ98"/>
<evidence type="ECO:0000256" key="4">
    <source>
        <dbReference type="ARBA" id="ARBA00063969"/>
    </source>
</evidence>
<evidence type="ECO:0000256" key="7">
    <source>
        <dbReference type="SAM" id="Coils"/>
    </source>
</evidence>
<proteinExistence type="predicted"/>
<dbReference type="PROSITE" id="PS50005">
    <property type="entry name" value="TPR"/>
    <property type="match status" value="1"/>
</dbReference>
<evidence type="ECO:0000256" key="2">
    <source>
        <dbReference type="ARBA" id="ARBA00022737"/>
    </source>
</evidence>
<dbReference type="AlphaFoldDB" id="A0A484BJ98"/>
<comment type="subunit">
    <text evidence="4">Interacts with the GAP domain of NF1. Interacts (via TPR repeats) with HSP90AA1 and HSPA8.</text>
</comment>
<feature type="compositionally biased region" description="Basic and acidic residues" evidence="8">
    <location>
        <begin position="29"/>
        <end position="44"/>
    </location>
</feature>
<dbReference type="OrthoDB" id="1872379at2759"/>
<feature type="region of interest" description="Disordered" evidence="8">
    <location>
        <begin position="1"/>
        <end position="81"/>
    </location>
</feature>
<evidence type="ECO:0000256" key="6">
    <source>
        <dbReference type="PROSITE-ProRule" id="PRU00339"/>
    </source>
</evidence>
<evidence type="ECO:0000313" key="9">
    <source>
        <dbReference type="EMBL" id="TDG48857.1"/>
    </source>
</evidence>
<reference evidence="9 10" key="1">
    <citation type="journal article" date="2019" name="J. Hered.">
        <title>An Improved Genome Assembly for Drosophila navojoa, the Basal Species in the mojavensis Cluster.</title>
        <authorList>
            <person name="Vanderlinde T."/>
            <person name="Dupim E.G."/>
            <person name="Nazario-Yepiz N.O."/>
            <person name="Carvalho A.B."/>
        </authorList>
    </citation>
    <scope>NUCLEOTIDE SEQUENCE [LARGE SCALE GENOMIC DNA]</scope>
    <source>
        <strain evidence="9">Navoj_Jal97</strain>
        <tissue evidence="9">Whole organism</tissue>
    </source>
</reference>
<feature type="coiled-coil region" evidence="7">
    <location>
        <begin position="84"/>
        <end position="114"/>
    </location>
</feature>
<sequence>MAGKDTNDEEFQDALSEPAPPSQKAATNKPDHEKLIDDIIEKNSKLSLTDGEGGAADAEGASNKDNEDDDSGDKADVIQPDGELSLEELQLQEKELSAEQLAANKEKAEKLKLEGNELFKNDEPERAIVVYTEALNICPSVNSKERAVLFCNRAAAKMKLEANKAAISDCTQAIELNPVYVRALLRRAKLYEQDERPDEALTDYKRVYEIDPGQPDAREAQIRLPAFINERNEKLKNEMLSSLKGLGDMILKPFGLSTANFQMQQDPNSGSYSINFNQNNS</sequence>
<dbReference type="SMART" id="SM00028">
    <property type="entry name" value="TPR"/>
    <property type="match status" value="3"/>
</dbReference>
<dbReference type="PANTHER" id="PTHR46014">
    <property type="entry name" value="TETRATRICOPEPTIDE REPEAT PROTEIN 1"/>
    <property type="match status" value="1"/>
</dbReference>
<name>A0A484BJ98_DRONA</name>
<evidence type="ECO:0000256" key="8">
    <source>
        <dbReference type="SAM" id="MobiDB-lite"/>
    </source>
</evidence>
<dbReference type="KEGG" id="dnv:108653127"/>
<protein>
    <recommendedName>
        <fullName evidence="5">Tetratricopeptide repeat protein 1</fullName>
    </recommendedName>
</protein>